<dbReference type="AlphaFoldDB" id="A0A261G8A4"/>
<sequence>MPLPTIGKDLMEKYGIFKTGRWGAQLESALLLVVCTRWRVCILIWSGVTAE</sequence>
<evidence type="ECO:0000313" key="2">
    <source>
        <dbReference type="Proteomes" id="UP000216451"/>
    </source>
</evidence>
<comment type="caution">
    <text evidence="1">The sequence shown here is derived from an EMBL/GenBank/DDBJ whole genome shotgun (WGS) entry which is preliminary data.</text>
</comment>
<keyword evidence="2" id="KW-1185">Reference proteome</keyword>
<proteinExistence type="predicted"/>
<dbReference type="Proteomes" id="UP000216451">
    <property type="component" value="Unassembled WGS sequence"/>
</dbReference>
<protein>
    <submittedName>
        <fullName evidence="1">Uncharacterized protein</fullName>
    </submittedName>
</protein>
<accession>A0A261G8A4</accession>
<name>A0A261G8A4_9BIFI</name>
<reference evidence="1 2" key="1">
    <citation type="journal article" date="2017" name="BMC Genomics">
        <title>Comparative genomic and phylogenomic analyses of the Bifidobacteriaceae family.</title>
        <authorList>
            <person name="Lugli G.A."/>
            <person name="Milani C."/>
            <person name="Turroni F."/>
            <person name="Duranti S."/>
            <person name="Mancabelli L."/>
            <person name="Mangifesta M."/>
            <person name="Ferrario C."/>
            <person name="Modesto M."/>
            <person name="Mattarelli P."/>
            <person name="Jiri K."/>
            <person name="van Sinderen D."/>
            <person name="Ventura M."/>
        </authorList>
    </citation>
    <scope>NUCLEOTIDE SEQUENCE [LARGE SCALE GENOMIC DNA]</scope>
    <source>
        <strain evidence="1 2">LMG 28769</strain>
    </source>
</reference>
<gene>
    <name evidence="1" type="ORF">BAQU_0742</name>
</gene>
<evidence type="ECO:0000313" key="1">
    <source>
        <dbReference type="EMBL" id="OZG67650.1"/>
    </source>
</evidence>
<organism evidence="1 2">
    <name type="scientific">Bifidobacterium aquikefiri</name>
    <dbReference type="NCBI Taxonomy" id="1653207"/>
    <lineage>
        <taxon>Bacteria</taxon>
        <taxon>Bacillati</taxon>
        <taxon>Actinomycetota</taxon>
        <taxon>Actinomycetes</taxon>
        <taxon>Bifidobacteriales</taxon>
        <taxon>Bifidobacteriaceae</taxon>
        <taxon>Bifidobacterium</taxon>
    </lineage>
</organism>
<dbReference type="EMBL" id="MWXA01000004">
    <property type="protein sequence ID" value="OZG67650.1"/>
    <property type="molecule type" value="Genomic_DNA"/>
</dbReference>